<sequence length="86" mass="10016">MGSHFLNGYSNGVSSRLHSDDEKYLLRERLSRGRISEFLKTDLRHGENGRQATMQENDMIEELQEHPCYSSRECFADESVFLIVFT</sequence>
<evidence type="ECO:0000313" key="2">
    <source>
        <dbReference type="Proteomes" id="UP000499080"/>
    </source>
</evidence>
<name>A0A4Y2HSM0_ARAVE</name>
<dbReference type="Proteomes" id="UP000499080">
    <property type="component" value="Unassembled WGS sequence"/>
</dbReference>
<keyword evidence="2" id="KW-1185">Reference proteome</keyword>
<reference evidence="1 2" key="1">
    <citation type="journal article" date="2019" name="Sci. Rep.">
        <title>Orb-weaving spider Araneus ventricosus genome elucidates the spidroin gene catalogue.</title>
        <authorList>
            <person name="Kono N."/>
            <person name="Nakamura H."/>
            <person name="Ohtoshi R."/>
            <person name="Moran D.A.P."/>
            <person name="Shinohara A."/>
            <person name="Yoshida Y."/>
            <person name="Fujiwara M."/>
            <person name="Mori M."/>
            <person name="Tomita M."/>
            <person name="Arakawa K."/>
        </authorList>
    </citation>
    <scope>NUCLEOTIDE SEQUENCE [LARGE SCALE GENOMIC DNA]</scope>
</reference>
<evidence type="ECO:0000313" key="1">
    <source>
        <dbReference type="EMBL" id="GBM68290.1"/>
    </source>
</evidence>
<proteinExistence type="predicted"/>
<dbReference type="AlphaFoldDB" id="A0A4Y2HSM0"/>
<gene>
    <name evidence="1" type="ORF">AVEN_126829_1</name>
</gene>
<protein>
    <submittedName>
        <fullName evidence="1">Uncharacterized protein</fullName>
    </submittedName>
</protein>
<comment type="caution">
    <text evidence="1">The sequence shown here is derived from an EMBL/GenBank/DDBJ whole genome shotgun (WGS) entry which is preliminary data.</text>
</comment>
<organism evidence="1 2">
    <name type="scientific">Araneus ventricosus</name>
    <name type="common">Orbweaver spider</name>
    <name type="synonym">Epeira ventricosa</name>
    <dbReference type="NCBI Taxonomy" id="182803"/>
    <lineage>
        <taxon>Eukaryota</taxon>
        <taxon>Metazoa</taxon>
        <taxon>Ecdysozoa</taxon>
        <taxon>Arthropoda</taxon>
        <taxon>Chelicerata</taxon>
        <taxon>Arachnida</taxon>
        <taxon>Araneae</taxon>
        <taxon>Araneomorphae</taxon>
        <taxon>Entelegynae</taxon>
        <taxon>Araneoidea</taxon>
        <taxon>Araneidae</taxon>
        <taxon>Araneus</taxon>
    </lineage>
</organism>
<dbReference type="EMBL" id="BGPR01002132">
    <property type="protein sequence ID" value="GBM68290.1"/>
    <property type="molecule type" value="Genomic_DNA"/>
</dbReference>
<accession>A0A4Y2HSM0</accession>